<dbReference type="EMBL" id="JAGIZQ010000003">
    <property type="protein sequence ID" value="KAH6636452.1"/>
    <property type="molecule type" value="Genomic_DNA"/>
</dbReference>
<protein>
    <submittedName>
        <fullName evidence="1">Uncharacterized protein</fullName>
    </submittedName>
</protein>
<dbReference type="Proteomes" id="UP000724584">
    <property type="component" value="Unassembled WGS sequence"/>
</dbReference>
<accession>A0ACB7PDP0</accession>
<organism evidence="1 2">
    <name type="scientific">Chaetomium tenue</name>
    <dbReference type="NCBI Taxonomy" id="1854479"/>
    <lineage>
        <taxon>Eukaryota</taxon>
        <taxon>Fungi</taxon>
        <taxon>Dikarya</taxon>
        <taxon>Ascomycota</taxon>
        <taxon>Pezizomycotina</taxon>
        <taxon>Sordariomycetes</taxon>
        <taxon>Sordariomycetidae</taxon>
        <taxon>Sordariales</taxon>
        <taxon>Chaetomiaceae</taxon>
        <taxon>Chaetomium</taxon>
    </lineage>
</organism>
<proteinExistence type="predicted"/>
<keyword evidence="2" id="KW-1185">Reference proteome</keyword>
<sequence length="234" mass="24715">MYLRTLTSIHAMACLSSSRLARDTKHKRKRKHAALRGMYSVHTLTPVCCCLGTATDPAEWTAARQVGDHWAMSDGEARAGCPRATWPGQRVACAEELLADAGHAGLHRKVLALPDLAERQRGQTMPDQTAQLEISPGSSLWMTGSHRLARSRSDCSQAACMHAACVHISPRPSTCWRTRRHVGCGSEVSGASSVQGCSRDPGHGVTGVVGLSGAGCTSVFGNGTAPLAAASGWC</sequence>
<name>A0ACB7PDP0_9PEZI</name>
<gene>
    <name evidence="1" type="ORF">F5144DRAFT_180562</name>
</gene>
<evidence type="ECO:0000313" key="2">
    <source>
        <dbReference type="Proteomes" id="UP000724584"/>
    </source>
</evidence>
<comment type="caution">
    <text evidence="1">The sequence shown here is derived from an EMBL/GenBank/DDBJ whole genome shotgun (WGS) entry which is preliminary data.</text>
</comment>
<reference evidence="1 2" key="1">
    <citation type="journal article" date="2021" name="Nat. Commun.">
        <title>Genetic determinants of endophytism in the Arabidopsis root mycobiome.</title>
        <authorList>
            <person name="Mesny F."/>
            <person name="Miyauchi S."/>
            <person name="Thiergart T."/>
            <person name="Pickel B."/>
            <person name="Atanasova L."/>
            <person name="Karlsson M."/>
            <person name="Huettel B."/>
            <person name="Barry K.W."/>
            <person name="Haridas S."/>
            <person name="Chen C."/>
            <person name="Bauer D."/>
            <person name="Andreopoulos W."/>
            <person name="Pangilinan J."/>
            <person name="LaButti K."/>
            <person name="Riley R."/>
            <person name="Lipzen A."/>
            <person name="Clum A."/>
            <person name="Drula E."/>
            <person name="Henrissat B."/>
            <person name="Kohler A."/>
            <person name="Grigoriev I.V."/>
            <person name="Martin F.M."/>
            <person name="Hacquard S."/>
        </authorList>
    </citation>
    <scope>NUCLEOTIDE SEQUENCE [LARGE SCALE GENOMIC DNA]</scope>
    <source>
        <strain evidence="1 2">MPI-SDFR-AT-0079</strain>
    </source>
</reference>
<evidence type="ECO:0000313" key="1">
    <source>
        <dbReference type="EMBL" id="KAH6636452.1"/>
    </source>
</evidence>